<dbReference type="PANTHER" id="PTHR42718">
    <property type="entry name" value="MAJOR FACILITATOR SUPERFAMILY MULTIDRUG TRANSPORTER MFSC"/>
    <property type="match status" value="1"/>
</dbReference>
<dbReference type="NCBIfam" id="TIGR00711">
    <property type="entry name" value="efflux_EmrB"/>
    <property type="match status" value="1"/>
</dbReference>
<keyword evidence="11" id="KW-1185">Reference proteome</keyword>
<dbReference type="PROSITE" id="PS50850">
    <property type="entry name" value="MFS"/>
    <property type="match status" value="1"/>
</dbReference>
<dbReference type="InterPro" id="IPR036259">
    <property type="entry name" value="MFS_trans_sf"/>
</dbReference>
<keyword evidence="6 8" id="KW-1133">Transmembrane helix</keyword>
<feature type="transmembrane region" description="Helical" evidence="8">
    <location>
        <begin position="345"/>
        <end position="363"/>
    </location>
</feature>
<name>A0A841TAC2_9BACL</name>
<dbReference type="SUPFAM" id="SSF103473">
    <property type="entry name" value="MFS general substrate transporter"/>
    <property type="match status" value="1"/>
</dbReference>
<dbReference type="PANTHER" id="PTHR42718:SF9">
    <property type="entry name" value="MAJOR FACILITATOR SUPERFAMILY MULTIDRUG TRANSPORTER MFSC"/>
    <property type="match status" value="1"/>
</dbReference>
<feature type="transmembrane region" description="Helical" evidence="8">
    <location>
        <begin position="412"/>
        <end position="431"/>
    </location>
</feature>
<evidence type="ECO:0000256" key="5">
    <source>
        <dbReference type="ARBA" id="ARBA00022692"/>
    </source>
</evidence>
<evidence type="ECO:0000313" key="10">
    <source>
        <dbReference type="EMBL" id="MBB6676348.1"/>
    </source>
</evidence>
<protein>
    <submittedName>
        <fullName evidence="10">DHA2 family efflux MFS transporter permease subunit</fullName>
    </submittedName>
</protein>
<gene>
    <name evidence="10" type="ORF">H4Q31_03300</name>
</gene>
<evidence type="ECO:0000256" key="3">
    <source>
        <dbReference type="ARBA" id="ARBA00022448"/>
    </source>
</evidence>
<evidence type="ECO:0000256" key="8">
    <source>
        <dbReference type="SAM" id="Phobius"/>
    </source>
</evidence>
<comment type="subcellular location">
    <subcellularLocation>
        <location evidence="1">Cell membrane</location>
        <topology evidence="1">Multi-pass membrane protein</topology>
    </subcellularLocation>
</comment>
<feature type="transmembrane region" description="Helical" evidence="8">
    <location>
        <begin position="89"/>
        <end position="108"/>
    </location>
</feature>
<evidence type="ECO:0000256" key="1">
    <source>
        <dbReference type="ARBA" id="ARBA00004651"/>
    </source>
</evidence>
<dbReference type="EMBL" id="JACJVN010000014">
    <property type="protein sequence ID" value="MBB6676348.1"/>
    <property type="molecule type" value="Genomic_DNA"/>
</dbReference>
<dbReference type="RefSeq" id="WP_185177639.1">
    <property type="nucleotide sequence ID" value="NZ_CBCSEP010000018.1"/>
</dbReference>
<dbReference type="GO" id="GO:0022857">
    <property type="term" value="F:transmembrane transporter activity"/>
    <property type="evidence" value="ECO:0007669"/>
    <property type="project" value="InterPro"/>
</dbReference>
<feature type="transmembrane region" description="Helical" evidence="8">
    <location>
        <begin position="56"/>
        <end position="77"/>
    </location>
</feature>
<comment type="caution">
    <text evidence="10">The sequence shown here is derived from an EMBL/GenBank/DDBJ whole genome shotgun (WGS) entry which is preliminary data.</text>
</comment>
<feature type="transmembrane region" description="Helical" evidence="8">
    <location>
        <begin position="209"/>
        <end position="229"/>
    </location>
</feature>
<comment type="similarity">
    <text evidence="2">Belongs to the major facilitator superfamily. EmrB family.</text>
</comment>
<reference evidence="10 11" key="1">
    <citation type="submission" date="2020-08" db="EMBL/GenBank/DDBJ databases">
        <title>Cohnella phylogeny.</title>
        <authorList>
            <person name="Dunlap C."/>
        </authorList>
    </citation>
    <scope>NUCLEOTIDE SEQUENCE [LARGE SCALE GENOMIC DNA]</scope>
    <source>
        <strain evidence="10 11">DSM 103658</strain>
    </source>
</reference>
<keyword evidence="3" id="KW-0813">Transport</keyword>
<feature type="transmembrane region" description="Helical" evidence="8">
    <location>
        <begin position="279"/>
        <end position="304"/>
    </location>
</feature>
<dbReference type="AlphaFoldDB" id="A0A841TAC2"/>
<dbReference type="CDD" id="cd17503">
    <property type="entry name" value="MFS_LmrB_MDR_like"/>
    <property type="match status" value="1"/>
</dbReference>
<keyword evidence="4" id="KW-1003">Cell membrane</keyword>
<sequence length="478" mass="50380">MATTKAAAQQSSKEKLDPRIVKISLILVIGALAPLLDSTMVNVAVDTLTADFESAVSAIQWVITGYVLAMGLAVPISGWAVRRLGGKQVYLFSLVAFLTGSILCSLSWDAGSLIAFRIVQGAGAGLLVPTMQTVLVQTAGRQNLGRVMAIIGIPALLGPILGPVLGGLIVDGLSWRWIFYVNIPITAVALLLAWRGIPKQEAAGGKQPLDIVGLALLSPAFALLIYGISEVSGYGGLGHREVVIPLAVGLALMAAYIVHALRTARMPMLDIRLFRSRPFLASNVTLFLSGMVMNGGLLLIPLYYQQVRGESVLDTGLLLIPQGIGMLLTRSWIGRLTERTGARFIVIISLAFTVAGTLPFAFADAGTGHLLLAAGQLVRGAASNGLLIPIMVTAYEGLRQDQVPHASVSTRIFQTIGGAFGSAVLAAVIDHELSGRAAVGVGELADAYQTAFWWSIGFSVVSLLPALMLAARRREPGD</sequence>
<proteinExistence type="inferred from homology"/>
<feature type="transmembrane region" description="Helical" evidence="8">
    <location>
        <begin position="316"/>
        <end position="333"/>
    </location>
</feature>
<dbReference type="InterPro" id="IPR011701">
    <property type="entry name" value="MFS"/>
</dbReference>
<feature type="transmembrane region" description="Helical" evidence="8">
    <location>
        <begin position="241"/>
        <end position="258"/>
    </location>
</feature>
<dbReference type="Proteomes" id="UP000574133">
    <property type="component" value="Unassembled WGS sequence"/>
</dbReference>
<evidence type="ECO:0000313" key="11">
    <source>
        <dbReference type="Proteomes" id="UP000574133"/>
    </source>
</evidence>
<dbReference type="InterPro" id="IPR004638">
    <property type="entry name" value="EmrB-like"/>
</dbReference>
<evidence type="ECO:0000256" key="4">
    <source>
        <dbReference type="ARBA" id="ARBA00022475"/>
    </source>
</evidence>
<dbReference type="GO" id="GO:0005886">
    <property type="term" value="C:plasma membrane"/>
    <property type="evidence" value="ECO:0007669"/>
    <property type="project" value="UniProtKB-SubCell"/>
</dbReference>
<feature type="transmembrane region" description="Helical" evidence="8">
    <location>
        <begin position="177"/>
        <end position="197"/>
    </location>
</feature>
<dbReference type="Gene3D" id="1.20.1720.10">
    <property type="entry name" value="Multidrug resistance protein D"/>
    <property type="match status" value="1"/>
</dbReference>
<dbReference type="Pfam" id="PF07690">
    <property type="entry name" value="MFS_1"/>
    <property type="match status" value="1"/>
</dbReference>
<evidence type="ECO:0000256" key="6">
    <source>
        <dbReference type="ARBA" id="ARBA00022989"/>
    </source>
</evidence>
<keyword evidence="5 8" id="KW-0812">Transmembrane</keyword>
<feature type="domain" description="Major facilitator superfamily (MFS) profile" evidence="9">
    <location>
        <begin position="23"/>
        <end position="474"/>
    </location>
</feature>
<dbReference type="InterPro" id="IPR020846">
    <property type="entry name" value="MFS_dom"/>
</dbReference>
<feature type="transmembrane region" description="Helical" evidence="8">
    <location>
        <begin position="147"/>
        <end position="165"/>
    </location>
</feature>
<evidence type="ECO:0000259" key="9">
    <source>
        <dbReference type="PROSITE" id="PS50850"/>
    </source>
</evidence>
<keyword evidence="7 8" id="KW-0472">Membrane</keyword>
<evidence type="ECO:0000256" key="2">
    <source>
        <dbReference type="ARBA" id="ARBA00008537"/>
    </source>
</evidence>
<feature type="transmembrane region" description="Helical" evidence="8">
    <location>
        <begin position="114"/>
        <end position="135"/>
    </location>
</feature>
<evidence type="ECO:0000256" key="7">
    <source>
        <dbReference type="ARBA" id="ARBA00023136"/>
    </source>
</evidence>
<dbReference type="Gene3D" id="1.20.1250.20">
    <property type="entry name" value="MFS general substrate transporter like domains"/>
    <property type="match status" value="1"/>
</dbReference>
<feature type="transmembrane region" description="Helical" evidence="8">
    <location>
        <begin position="369"/>
        <end position="392"/>
    </location>
</feature>
<organism evidence="10 11">
    <name type="scientific">Cohnella lubricantis</name>
    <dbReference type="NCBI Taxonomy" id="2163172"/>
    <lineage>
        <taxon>Bacteria</taxon>
        <taxon>Bacillati</taxon>
        <taxon>Bacillota</taxon>
        <taxon>Bacilli</taxon>
        <taxon>Bacillales</taxon>
        <taxon>Paenibacillaceae</taxon>
        <taxon>Cohnella</taxon>
    </lineage>
</organism>
<feature type="transmembrane region" description="Helical" evidence="8">
    <location>
        <begin position="20"/>
        <end position="36"/>
    </location>
</feature>
<accession>A0A841TAC2</accession>
<feature type="transmembrane region" description="Helical" evidence="8">
    <location>
        <begin position="451"/>
        <end position="471"/>
    </location>
</feature>